<evidence type="ECO:0000256" key="1">
    <source>
        <dbReference type="ARBA" id="ARBA00004323"/>
    </source>
</evidence>
<organism evidence="10 11">
    <name type="scientific">Branchiostoma belcheri</name>
    <name type="common">Amphioxus</name>
    <dbReference type="NCBI Taxonomy" id="7741"/>
    <lineage>
        <taxon>Eukaryota</taxon>
        <taxon>Metazoa</taxon>
        <taxon>Chordata</taxon>
        <taxon>Cephalochordata</taxon>
        <taxon>Leptocardii</taxon>
        <taxon>Amphioxiformes</taxon>
        <taxon>Branchiostomatidae</taxon>
        <taxon>Branchiostoma</taxon>
    </lineage>
</organism>
<dbReference type="PANTHER" id="PTHR14647:SF87">
    <property type="entry name" value="PUTATIVE-RELATED"/>
    <property type="match status" value="1"/>
</dbReference>
<evidence type="ECO:0000256" key="3">
    <source>
        <dbReference type="ARBA" id="ARBA00022679"/>
    </source>
</evidence>
<dbReference type="Proteomes" id="UP000515135">
    <property type="component" value="Unplaced"/>
</dbReference>
<keyword evidence="7" id="KW-0333">Golgi apparatus</keyword>
<name>A0A6P4XSN1_BRABE</name>
<dbReference type="GO" id="GO:0001733">
    <property type="term" value="F:galactosylceramide sulfotransferase activity"/>
    <property type="evidence" value="ECO:0007669"/>
    <property type="project" value="InterPro"/>
</dbReference>
<dbReference type="InterPro" id="IPR009729">
    <property type="entry name" value="Gal-3-0_sulfotransfrase"/>
</dbReference>
<gene>
    <name evidence="11" type="primary">LOC109466383</name>
</gene>
<dbReference type="InterPro" id="IPR027417">
    <property type="entry name" value="P-loop_NTPase"/>
</dbReference>
<dbReference type="Pfam" id="PF06990">
    <property type="entry name" value="Gal-3-0_sulfotr"/>
    <property type="match status" value="1"/>
</dbReference>
<keyword evidence="4" id="KW-0812">Transmembrane</keyword>
<dbReference type="KEGG" id="bbel:109466383"/>
<evidence type="ECO:0000256" key="7">
    <source>
        <dbReference type="ARBA" id="ARBA00023034"/>
    </source>
</evidence>
<sequence length="426" mass="49756">MICKRKLSSVFVAILVCGGFSYYISTNMRTPEHQKIRNRISPTQESRREVAGRAGTCTPRRKFVFIATHKTGTVTTSNVFQRYAIIHKLPVLIPKSGNPISWGLPPDEDDYIHTPDEQYGALWNHMRYNKEWLRSKFPADTAYFSIIRNPANHLISAMNYYSLPQLLKLRDVINPVNEFSTNPWKYKNLSEVYFGFCNITWDPTRNFIAFDLGYPAEGAENEVLARQYISELETDFTLIMLLEYLDESLVLLKRLMCWELKDVLYVVKNNRTYTYKMYTPSEEQISNLRKWKAVDYLLYETFNTSLWRKIGAQGPDFHEEVFHFKKMNRDVNTYCLAYGRWEGAPNLTVAASKWNHQFEVDAVFCRLIQSVVSQLMGQLRRGQEGGRTILSEKVNIRAVMKGEPTFKYKIERDIYLEMVNKHEAGQ</sequence>
<comment type="subcellular location">
    <subcellularLocation>
        <location evidence="1">Golgi apparatus membrane</location>
        <topology evidence="1">Single-pass type II membrane protein</topology>
    </subcellularLocation>
</comment>
<evidence type="ECO:0000256" key="8">
    <source>
        <dbReference type="ARBA" id="ARBA00023136"/>
    </source>
</evidence>
<keyword evidence="10" id="KW-1185">Reference proteome</keyword>
<dbReference type="AlphaFoldDB" id="A0A6P4XSN1"/>
<keyword evidence="8" id="KW-0472">Membrane</keyword>
<dbReference type="GO" id="GO:0009247">
    <property type="term" value="P:glycolipid biosynthetic process"/>
    <property type="evidence" value="ECO:0007669"/>
    <property type="project" value="InterPro"/>
</dbReference>
<dbReference type="RefSeq" id="XP_019619655.1">
    <property type="nucleotide sequence ID" value="XM_019764096.1"/>
</dbReference>
<evidence type="ECO:0000313" key="11">
    <source>
        <dbReference type="RefSeq" id="XP_019619655.1"/>
    </source>
</evidence>
<evidence type="ECO:0000256" key="9">
    <source>
        <dbReference type="ARBA" id="ARBA00023180"/>
    </source>
</evidence>
<dbReference type="PANTHER" id="PTHR14647">
    <property type="entry name" value="GALACTOSE-3-O-SULFOTRANSFERASE"/>
    <property type="match status" value="1"/>
</dbReference>
<dbReference type="GO" id="GO:0000139">
    <property type="term" value="C:Golgi membrane"/>
    <property type="evidence" value="ECO:0007669"/>
    <property type="project" value="UniProtKB-SubCell"/>
</dbReference>
<evidence type="ECO:0000256" key="4">
    <source>
        <dbReference type="ARBA" id="ARBA00022692"/>
    </source>
</evidence>
<keyword evidence="6" id="KW-1133">Transmembrane helix</keyword>
<accession>A0A6P4XSN1</accession>
<keyword evidence="9" id="KW-0325">Glycoprotein</keyword>
<dbReference type="OrthoDB" id="10035659at2759"/>
<evidence type="ECO:0000256" key="5">
    <source>
        <dbReference type="ARBA" id="ARBA00022968"/>
    </source>
</evidence>
<evidence type="ECO:0000313" key="10">
    <source>
        <dbReference type="Proteomes" id="UP000515135"/>
    </source>
</evidence>
<evidence type="ECO:0000256" key="6">
    <source>
        <dbReference type="ARBA" id="ARBA00022989"/>
    </source>
</evidence>
<dbReference type="GeneID" id="109466383"/>
<keyword evidence="3" id="KW-0808">Transferase</keyword>
<evidence type="ECO:0000256" key="2">
    <source>
        <dbReference type="ARBA" id="ARBA00008124"/>
    </source>
</evidence>
<comment type="similarity">
    <text evidence="2">Belongs to the galactose-3-O-sulfotransferase family.</text>
</comment>
<dbReference type="Gene3D" id="3.40.50.300">
    <property type="entry name" value="P-loop containing nucleotide triphosphate hydrolases"/>
    <property type="match status" value="1"/>
</dbReference>
<proteinExistence type="inferred from homology"/>
<reference evidence="11" key="1">
    <citation type="submission" date="2025-08" db="UniProtKB">
        <authorList>
            <consortium name="RefSeq"/>
        </authorList>
    </citation>
    <scope>IDENTIFICATION</scope>
    <source>
        <tissue evidence="11">Gonad</tissue>
    </source>
</reference>
<keyword evidence="5" id="KW-0735">Signal-anchor</keyword>
<protein>
    <submittedName>
        <fullName evidence="11">Galactosylceramide sulfotransferase-like</fullName>
    </submittedName>
</protein>